<evidence type="ECO:0000256" key="1">
    <source>
        <dbReference type="SAM" id="MobiDB-lite"/>
    </source>
</evidence>
<dbReference type="InParanoid" id="C1F7P2"/>
<keyword evidence="2" id="KW-0812">Transmembrane</keyword>
<accession>C1F7P2</accession>
<dbReference type="HOGENOM" id="CLU_646593_0_0_0"/>
<protein>
    <submittedName>
        <fullName evidence="3">Uncharacterized protein</fullName>
    </submittedName>
</protein>
<dbReference type="KEGG" id="aca:ACP_1773"/>
<feature type="compositionally biased region" description="Basic and acidic residues" evidence="1">
    <location>
        <begin position="171"/>
        <end position="182"/>
    </location>
</feature>
<dbReference type="AlphaFoldDB" id="C1F7P2"/>
<dbReference type="EMBL" id="CP001472">
    <property type="protein sequence ID" value="ACO33838.1"/>
    <property type="molecule type" value="Genomic_DNA"/>
</dbReference>
<dbReference type="eggNOG" id="ENOG502ZB0K">
    <property type="taxonomic scope" value="Bacteria"/>
</dbReference>
<gene>
    <name evidence="3" type="ordered locus">ACP_1773</name>
</gene>
<dbReference type="Pfam" id="PF18979">
    <property type="entry name" value="DUF5715"/>
    <property type="match status" value="1"/>
</dbReference>
<name>C1F7P2_ACIC5</name>
<dbReference type="STRING" id="240015.ACP_1773"/>
<reference evidence="3 4" key="1">
    <citation type="journal article" date="2009" name="Appl. Environ. Microbiol.">
        <title>Three genomes from the phylum Acidobacteria provide insight into the lifestyles of these microorganisms in soils.</title>
        <authorList>
            <person name="Ward N.L."/>
            <person name="Challacombe J.F."/>
            <person name="Janssen P.H."/>
            <person name="Henrissat B."/>
            <person name="Coutinho P.M."/>
            <person name="Wu M."/>
            <person name="Xie G."/>
            <person name="Haft D.H."/>
            <person name="Sait M."/>
            <person name="Badger J."/>
            <person name="Barabote R.D."/>
            <person name="Bradley B."/>
            <person name="Brettin T.S."/>
            <person name="Brinkac L.M."/>
            <person name="Bruce D."/>
            <person name="Creasy T."/>
            <person name="Daugherty S.C."/>
            <person name="Davidsen T.M."/>
            <person name="DeBoy R.T."/>
            <person name="Detter J.C."/>
            <person name="Dodson R.J."/>
            <person name="Durkin A.S."/>
            <person name="Ganapathy A."/>
            <person name="Gwinn-Giglio M."/>
            <person name="Han C.S."/>
            <person name="Khouri H."/>
            <person name="Kiss H."/>
            <person name="Kothari S.P."/>
            <person name="Madupu R."/>
            <person name="Nelson K.E."/>
            <person name="Nelson W.C."/>
            <person name="Paulsen I."/>
            <person name="Penn K."/>
            <person name="Ren Q."/>
            <person name="Rosovitz M.J."/>
            <person name="Selengut J.D."/>
            <person name="Shrivastava S."/>
            <person name="Sullivan S.A."/>
            <person name="Tapia R."/>
            <person name="Thompson L.S."/>
            <person name="Watkins K.L."/>
            <person name="Yang Q."/>
            <person name="Yu C."/>
            <person name="Zafar N."/>
            <person name="Zhou L."/>
            <person name="Kuske C.R."/>
        </authorList>
    </citation>
    <scope>NUCLEOTIDE SEQUENCE [LARGE SCALE GENOMIC DNA]</scope>
    <source>
        <strain evidence="4">ATCC 51196 / DSM 11244 / BCRC 80197 / JCM 7670 / NBRC 15755 / NCIMB 13165 / 161</strain>
    </source>
</reference>
<feature type="transmembrane region" description="Helical" evidence="2">
    <location>
        <begin position="55"/>
        <end position="74"/>
    </location>
</feature>
<keyword evidence="2" id="KW-1133">Transmembrane helix</keyword>
<evidence type="ECO:0000313" key="4">
    <source>
        <dbReference type="Proteomes" id="UP000002207"/>
    </source>
</evidence>
<evidence type="ECO:0000256" key="2">
    <source>
        <dbReference type="SAM" id="Phobius"/>
    </source>
</evidence>
<evidence type="ECO:0000313" key="3">
    <source>
        <dbReference type="EMBL" id="ACO33838.1"/>
    </source>
</evidence>
<keyword evidence="2" id="KW-0472">Membrane</keyword>
<feature type="compositionally biased region" description="Low complexity" evidence="1">
    <location>
        <begin position="183"/>
        <end position="210"/>
    </location>
</feature>
<proteinExistence type="predicted"/>
<dbReference type="Proteomes" id="UP000002207">
    <property type="component" value="Chromosome"/>
</dbReference>
<dbReference type="InterPro" id="IPR043769">
    <property type="entry name" value="DUF5715"/>
</dbReference>
<feature type="region of interest" description="Disordered" evidence="1">
    <location>
        <begin position="145"/>
        <end position="210"/>
    </location>
</feature>
<organism evidence="3 4">
    <name type="scientific">Acidobacterium capsulatum (strain ATCC 51196 / DSM 11244 / BCRC 80197 / JCM 7670 / NBRC 15755 / NCIMB 13165 / 161)</name>
    <dbReference type="NCBI Taxonomy" id="240015"/>
    <lineage>
        <taxon>Bacteria</taxon>
        <taxon>Pseudomonadati</taxon>
        <taxon>Acidobacteriota</taxon>
        <taxon>Terriglobia</taxon>
        <taxon>Terriglobales</taxon>
        <taxon>Acidobacteriaceae</taxon>
        <taxon>Acidobacterium</taxon>
    </lineage>
</organism>
<sequence>MEPPRTLCSYGTIPEKVPKRCKNPEGYFPRVSGFGILPLLDDSFSAKYPMFRSPLIALLAFVLAFPAFAAVHPARKVHHAATHRHVVRHTARRRVVHHTVHHHLSYAERVRLHRRYEAHLRYEEHLRAVRRIREEHVEAARLRAERLHHGRGSHSTLARREHTRLTRRRAARTELAARHAAPEEATPAAAPAQVAENHAPTAAPAKAALDTAREEDAEYIPADIPEHIHLYYYSPLRGTHASLLRQNQRDEAEGLHRIQTEAQLEEMVSEHKLIHLPLSTWLHADVQLAPDRQYVRPWTAHFLMDLSRAHAMRFHDALTVTSAVRPERYQAHLLMINGNAAPATGAIASPHEFGATIDIGKKGMRMSEIAWMRGYLLLLQEAGKIDVEEEFHQACFHITVYDNYGRRKPLHRLPAADLLAAHIP</sequence>
<keyword evidence="4" id="KW-1185">Reference proteome</keyword>